<comment type="caution">
    <text evidence="2">The sequence shown here is derived from an EMBL/GenBank/DDBJ whole genome shotgun (WGS) entry which is preliminary data.</text>
</comment>
<evidence type="ECO:0000313" key="3">
    <source>
        <dbReference type="EMBL" id="KGF17165.1"/>
    </source>
</evidence>
<dbReference type="InterPro" id="IPR007922">
    <property type="entry name" value="DciA-like"/>
</dbReference>
<sequence length="213" mass="23227">MSDGDAPDLVGEVFGRMRATAKMGGKHPPSLQRPARKNSGFTLEAGPRVIKRDDDVDAAGTADTGRDDAVARDLAGTRIPERLLYRDDIRIRRRRDRSPLSFGSVLARQATERGWQRNIANGIIMSKWPELVGEVIADHAEVVEFKDGTLVVQCASSTWATQLRLAQSQILAAIGDEVGDGVVEKLQIKGPSGPSWTKGRLRVKGRGPRDTYG</sequence>
<proteinExistence type="predicted"/>
<evidence type="ECO:0008006" key="5">
    <source>
        <dbReference type="Google" id="ProtNLM"/>
    </source>
</evidence>
<evidence type="ECO:0000256" key="1">
    <source>
        <dbReference type="SAM" id="MobiDB-lite"/>
    </source>
</evidence>
<protein>
    <recommendedName>
        <fullName evidence="5">RNA-binding protein</fullName>
    </recommendedName>
</protein>
<dbReference type="EMBL" id="JRNE01000042">
    <property type="protein sequence ID" value="KGF17165.1"/>
    <property type="molecule type" value="Genomic_DNA"/>
</dbReference>
<accession>A0A095Y3T1</accession>
<dbReference type="EMBL" id="JRNE01000042">
    <property type="protein sequence ID" value="KGF17100.1"/>
    <property type="molecule type" value="Genomic_DNA"/>
</dbReference>
<evidence type="ECO:0000313" key="4">
    <source>
        <dbReference type="Proteomes" id="UP000029548"/>
    </source>
</evidence>
<reference evidence="2 4" key="1">
    <citation type="submission" date="2014-07" db="EMBL/GenBank/DDBJ databases">
        <authorList>
            <person name="McCorrison J."/>
            <person name="Sanka R."/>
            <person name="Torralba M."/>
            <person name="Gillis M."/>
            <person name="Haft D.H."/>
            <person name="Methe B."/>
            <person name="Sutton G."/>
            <person name="Nelson K.E."/>
        </authorList>
    </citation>
    <scope>NUCLEOTIDE SEQUENCE [LARGE SCALE GENOMIC DNA]</scope>
    <source>
        <strain evidence="2 4">DNF00450</strain>
    </source>
</reference>
<name>A0A095Y3T1_9CORY</name>
<dbReference type="PANTHER" id="PTHR36456">
    <property type="entry name" value="UPF0232 PROTEIN SCO3875"/>
    <property type="match status" value="1"/>
</dbReference>
<evidence type="ECO:0000313" key="2">
    <source>
        <dbReference type="EMBL" id="KGF17100.1"/>
    </source>
</evidence>
<dbReference type="AlphaFoldDB" id="A0A095Y3T1"/>
<dbReference type="eggNOG" id="COG5512">
    <property type="taxonomic scope" value="Bacteria"/>
</dbReference>
<organism evidence="2 4">
    <name type="scientific">Corynebacterium freneyi DNF00450</name>
    <dbReference type="NCBI Taxonomy" id="1287475"/>
    <lineage>
        <taxon>Bacteria</taxon>
        <taxon>Bacillati</taxon>
        <taxon>Actinomycetota</taxon>
        <taxon>Actinomycetes</taxon>
        <taxon>Mycobacteriales</taxon>
        <taxon>Corynebacteriaceae</taxon>
        <taxon>Corynebacterium</taxon>
    </lineage>
</organism>
<dbReference type="Pfam" id="PF05258">
    <property type="entry name" value="DciA"/>
    <property type="match status" value="1"/>
</dbReference>
<dbReference type="PANTHER" id="PTHR36456:SF1">
    <property type="entry name" value="UPF0232 PROTEIN SCO3875"/>
    <property type="match status" value="1"/>
</dbReference>
<feature type="region of interest" description="Disordered" evidence="1">
    <location>
        <begin position="193"/>
        <end position="213"/>
    </location>
</feature>
<dbReference type="RefSeq" id="WP_035121617.1">
    <property type="nucleotide sequence ID" value="NZ_JRNE01000042.1"/>
</dbReference>
<gene>
    <name evidence="2" type="ORF">HMPREF1650_05150</name>
    <name evidence="3" type="ORF">HMPREF1650_05585</name>
</gene>
<feature type="region of interest" description="Disordered" evidence="1">
    <location>
        <begin position="21"/>
        <end position="47"/>
    </location>
</feature>
<dbReference type="Proteomes" id="UP000029548">
    <property type="component" value="Unassembled WGS sequence"/>
</dbReference>